<dbReference type="PANTHER" id="PTHR36810:SF1">
    <property type="entry name" value="OS05G0232200 PROTEIN"/>
    <property type="match status" value="1"/>
</dbReference>
<organism evidence="2 3">
    <name type="scientific">Arachis hypogaea</name>
    <name type="common">Peanut</name>
    <dbReference type="NCBI Taxonomy" id="3818"/>
    <lineage>
        <taxon>Eukaryota</taxon>
        <taxon>Viridiplantae</taxon>
        <taxon>Streptophyta</taxon>
        <taxon>Embryophyta</taxon>
        <taxon>Tracheophyta</taxon>
        <taxon>Spermatophyta</taxon>
        <taxon>Magnoliopsida</taxon>
        <taxon>eudicotyledons</taxon>
        <taxon>Gunneridae</taxon>
        <taxon>Pentapetalae</taxon>
        <taxon>rosids</taxon>
        <taxon>fabids</taxon>
        <taxon>Fabales</taxon>
        <taxon>Fabaceae</taxon>
        <taxon>Papilionoideae</taxon>
        <taxon>50 kb inversion clade</taxon>
        <taxon>dalbergioids sensu lato</taxon>
        <taxon>Dalbergieae</taxon>
        <taxon>Pterocarpus clade</taxon>
        <taxon>Arachis</taxon>
    </lineage>
</organism>
<dbReference type="Proteomes" id="UP000289738">
    <property type="component" value="Chromosome B03"/>
</dbReference>
<dbReference type="EMBL" id="SDMP01000013">
    <property type="protein sequence ID" value="RYR20543.1"/>
    <property type="molecule type" value="Genomic_DNA"/>
</dbReference>
<feature type="region of interest" description="Disordered" evidence="1">
    <location>
        <begin position="310"/>
        <end position="345"/>
    </location>
</feature>
<accession>A0A445A265</accession>
<feature type="compositionally biased region" description="Polar residues" evidence="1">
    <location>
        <begin position="447"/>
        <end position="456"/>
    </location>
</feature>
<dbReference type="STRING" id="3818.A0A445A265"/>
<keyword evidence="3" id="KW-1185">Reference proteome</keyword>
<feature type="compositionally biased region" description="Basic and acidic residues" evidence="1">
    <location>
        <begin position="422"/>
        <end position="446"/>
    </location>
</feature>
<sequence>MPGTIMVSVLEFMDLPLSSSTSIRVSMGKIEYQISDKGNYSFPLTSLRDDLIVKILEADGNEIARTGIHVRLILEKGVWEDMFTLGEGHLHLKLQFILSYEERDRIRIMRQSALKKKHDELLSSRRRGAETDSSTVIGNDALPFHTNDERLFPDVLSAPSSEESKNHLQHKAVSRLHGPVVLFNKESDTRSVVGGVQLDKKKLKPNSADQYKSTKPVLQVANLAQSPHKGKKPMNQSSPEEQYQDILSSEEMANRLRRSEQNDSMTNNPIQPMMEEDSPQYFEVKRAMWRTPSNVRKMISAFESGLAQDMRPYIKPPPTKYQSSKIERKDSSKTRYLEQDKSQDAEPAAILQENVNKRTDSNARNKLDKYYPFESSGAWIFPDESRKMCITTSGKSLNGVEESQDKNCLSHQRSLHFSQLENKGKNAEHFRTGTKGSKNERIKESRGSTTRGSSADNADENSGGPVNQVKISNKSCNHCWLWNTCFPYQTKKEKIESSVGKFQLQGSSEGMQNFMDFLCNNLDSFCQIQ</sequence>
<name>A0A445A265_ARAHY</name>
<dbReference type="AlphaFoldDB" id="A0A445A265"/>
<feature type="compositionally biased region" description="Basic and acidic residues" evidence="1">
    <location>
        <begin position="325"/>
        <end position="344"/>
    </location>
</feature>
<dbReference type="PANTHER" id="PTHR36810">
    <property type="entry name" value="BNACNNG47150D PROTEIN"/>
    <property type="match status" value="1"/>
</dbReference>
<gene>
    <name evidence="2" type="ORF">Ahy_B03g065716</name>
</gene>
<protein>
    <submittedName>
        <fullName evidence="2">Uncharacterized protein</fullName>
    </submittedName>
</protein>
<comment type="caution">
    <text evidence="2">The sequence shown here is derived from an EMBL/GenBank/DDBJ whole genome shotgun (WGS) entry which is preliminary data.</text>
</comment>
<proteinExistence type="predicted"/>
<reference evidence="2 3" key="1">
    <citation type="submission" date="2019-01" db="EMBL/GenBank/DDBJ databases">
        <title>Sequencing of cultivated peanut Arachis hypogaea provides insights into genome evolution and oil improvement.</title>
        <authorList>
            <person name="Chen X."/>
        </authorList>
    </citation>
    <scope>NUCLEOTIDE SEQUENCE [LARGE SCALE GENOMIC DNA]</scope>
    <source>
        <strain evidence="3">cv. Fuhuasheng</strain>
        <tissue evidence="2">Leaves</tissue>
    </source>
</reference>
<feature type="region of interest" description="Disordered" evidence="1">
    <location>
        <begin position="419"/>
        <end position="466"/>
    </location>
</feature>
<evidence type="ECO:0000313" key="2">
    <source>
        <dbReference type="EMBL" id="RYR20543.1"/>
    </source>
</evidence>
<evidence type="ECO:0000313" key="3">
    <source>
        <dbReference type="Proteomes" id="UP000289738"/>
    </source>
</evidence>
<feature type="region of interest" description="Disordered" evidence="1">
    <location>
        <begin position="256"/>
        <end position="276"/>
    </location>
</feature>
<evidence type="ECO:0000256" key="1">
    <source>
        <dbReference type="SAM" id="MobiDB-lite"/>
    </source>
</evidence>